<dbReference type="Pfam" id="PF05066">
    <property type="entry name" value="HARE-HTH"/>
    <property type="match status" value="1"/>
</dbReference>
<dbReference type="PANTHER" id="PTHR13578:SF11">
    <property type="entry name" value="POLYCOMB GROUP PROTEIN ASXL2-RELATED"/>
    <property type="match status" value="1"/>
</dbReference>
<feature type="compositionally biased region" description="Polar residues" evidence="8">
    <location>
        <begin position="462"/>
        <end position="479"/>
    </location>
</feature>
<evidence type="ECO:0000313" key="12">
    <source>
        <dbReference type="Proteomes" id="UP000694387"/>
    </source>
</evidence>
<dbReference type="GO" id="GO:0009887">
    <property type="term" value="P:animal organ morphogenesis"/>
    <property type="evidence" value="ECO:0007669"/>
    <property type="project" value="TreeGrafter"/>
</dbReference>
<reference evidence="11" key="3">
    <citation type="submission" date="2025-09" db="UniProtKB">
        <authorList>
            <consortium name="Ensembl"/>
        </authorList>
    </citation>
    <scope>IDENTIFICATION</scope>
</reference>
<dbReference type="GO" id="GO:0035517">
    <property type="term" value="C:PR-DUB complex"/>
    <property type="evidence" value="ECO:0007669"/>
    <property type="project" value="TreeGrafter"/>
</dbReference>
<dbReference type="PROSITE" id="PS51916">
    <property type="entry name" value="DEUBAD"/>
    <property type="match status" value="1"/>
</dbReference>
<evidence type="ECO:0000256" key="3">
    <source>
        <dbReference type="ARBA" id="ARBA00022771"/>
    </source>
</evidence>
<dbReference type="PROSITE" id="PS51913">
    <property type="entry name" value="HTH_HARE"/>
    <property type="match status" value="1"/>
</dbReference>
<feature type="compositionally biased region" description="Polar residues" evidence="8">
    <location>
        <begin position="186"/>
        <end position="196"/>
    </location>
</feature>
<feature type="compositionally biased region" description="Polar residues" evidence="8">
    <location>
        <begin position="408"/>
        <end position="418"/>
    </location>
</feature>
<dbReference type="Proteomes" id="UP000694387">
    <property type="component" value="Chromosome 6"/>
</dbReference>
<evidence type="ECO:0000259" key="10">
    <source>
        <dbReference type="PROSITE" id="PS51916"/>
    </source>
</evidence>
<organism evidence="11 12">
    <name type="scientific">Equus asinus</name>
    <name type="common">Donkey</name>
    <name type="synonym">Equus africanus asinus</name>
    <dbReference type="NCBI Taxonomy" id="9793"/>
    <lineage>
        <taxon>Eukaryota</taxon>
        <taxon>Metazoa</taxon>
        <taxon>Chordata</taxon>
        <taxon>Craniata</taxon>
        <taxon>Vertebrata</taxon>
        <taxon>Euteleostomi</taxon>
        <taxon>Mammalia</taxon>
        <taxon>Eutheria</taxon>
        <taxon>Laurasiatheria</taxon>
        <taxon>Perissodactyla</taxon>
        <taxon>Equidae</taxon>
        <taxon>Equus</taxon>
    </lineage>
</organism>
<feature type="compositionally biased region" description="Low complexity" evidence="8">
    <location>
        <begin position="419"/>
        <end position="434"/>
    </location>
</feature>
<keyword evidence="7" id="KW-0539">Nucleus</keyword>
<feature type="domain" description="HTH HARE-type" evidence="9">
    <location>
        <begin position="11"/>
        <end position="85"/>
    </location>
</feature>
<dbReference type="InterPro" id="IPR044867">
    <property type="entry name" value="DEUBAD_dom"/>
</dbReference>
<reference evidence="11 12" key="1">
    <citation type="journal article" date="2020" name="Nat. Commun.">
        <title>Donkey genomes provide new insights into domestication and selection for coat color.</title>
        <authorList>
            <person name="Wang"/>
            <person name="C."/>
            <person name="Li"/>
            <person name="H."/>
            <person name="Guo"/>
            <person name="Y."/>
            <person name="Huang"/>
            <person name="J."/>
            <person name="Sun"/>
            <person name="Y."/>
            <person name="Min"/>
            <person name="J."/>
            <person name="Wang"/>
            <person name="J."/>
            <person name="Fang"/>
            <person name="X."/>
            <person name="Zhao"/>
            <person name="Z."/>
            <person name="Wang"/>
            <person name="S."/>
            <person name="Zhang"/>
            <person name="Y."/>
            <person name="Liu"/>
            <person name="Q."/>
            <person name="Jiang"/>
            <person name="Q."/>
            <person name="Wang"/>
            <person name="X."/>
            <person name="Guo"/>
            <person name="Y."/>
            <person name="Yang"/>
            <person name="C."/>
            <person name="Wang"/>
            <person name="Y."/>
            <person name="Tian"/>
            <person name="F."/>
            <person name="Zhuang"/>
            <person name="G."/>
            <person name="Fan"/>
            <person name="Y."/>
            <person name="Gao"/>
            <person name="Q."/>
            <person name="Li"/>
            <person name="Y."/>
            <person name="Ju"/>
            <person name="Z."/>
            <person name="Li"/>
            <person name="J."/>
            <person name="Li"/>
            <person name="R."/>
            <person name="Hou"/>
            <person name="M."/>
            <person name="Yang"/>
            <person name="G."/>
            <person name="Liu"/>
            <person name="G."/>
            <person name="Liu"/>
            <person name="W."/>
            <person name="Guo"/>
            <person name="J."/>
            <person name="Pan"/>
            <person name="S."/>
            <person name="Fan"/>
            <person name="G."/>
            <person name="Zhang"/>
            <person name="W."/>
            <person name="Zhang"/>
            <person name="R."/>
            <person name="Yu"/>
            <person name="J."/>
            <person name="Zhang"/>
            <person name="X."/>
            <person name="Yin"/>
            <person name="Q."/>
            <person name="Ji"/>
            <person name="C."/>
            <person name="Jin"/>
            <person name="Y."/>
            <person name="Yue"/>
            <person name="G."/>
            <person name="Liu"/>
            <person name="M."/>
            <person name="Xu"/>
            <person name="J."/>
            <person name="Liu"/>
            <person name="S."/>
            <person name="Jordana"/>
            <person name="J."/>
            <person name="Noce"/>
            <person name="A."/>
            <person name="Amills"/>
            <person name="M."/>
            <person name="Wu"/>
            <person name="D.D."/>
            <person name="Li"/>
            <person name="S."/>
            <person name="Zhou"/>
            <person name="X. and Zhong"/>
            <person name="J."/>
        </authorList>
    </citation>
    <scope>NUCLEOTIDE SEQUENCE [LARGE SCALE GENOMIC DNA]</scope>
</reference>
<evidence type="ECO:0000256" key="5">
    <source>
        <dbReference type="ARBA" id="ARBA00023015"/>
    </source>
</evidence>
<gene>
    <name evidence="11" type="primary">ASXL2</name>
</gene>
<dbReference type="PANTHER" id="PTHR13578">
    <property type="entry name" value="ADDITIONAL SEX COMBS LIKE PROTEIN ASXL"/>
    <property type="match status" value="1"/>
</dbReference>
<reference evidence="11" key="2">
    <citation type="submission" date="2025-08" db="UniProtKB">
        <authorList>
            <consortium name="Ensembl"/>
        </authorList>
    </citation>
    <scope>IDENTIFICATION</scope>
</reference>
<dbReference type="InterPro" id="IPR024811">
    <property type="entry name" value="ASX/ASX-like"/>
</dbReference>
<dbReference type="Ensembl" id="ENSEAST00005018175.2">
    <property type="protein sequence ID" value="ENSEASP00005016723.2"/>
    <property type="gene ID" value="ENSEASG00005011580.2"/>
</dbReference>
<feature type="domain" description="DEUBAD" evidence="10">
    <location>
        <begin position="230"/>
        <end position="339"/>
    </location>
</feature>
<evidence type="ECO:0000256" key="2">
    <source>
        <dbReference type="ARBA" id="ARBA00022723"/>
    </source>
</evidence>
<feature type="compositionally biased region" description="Basic and acidic residues" evidence="8">
    <location>
        <begin position="437"/>
        <end position="446"/>
    </location>
</feature>
<comment type="subcellular location">
    <subcellularLocation>
        <location evidence="1">Nucleus</location>
    </subcellularLocation>
</comment>
<feature type="compositionally biased region" description="Low complexity" evidence="8">
    <location>
        <begin position="102"/>
        <end position="120"/>
    </location>
</feature>
<dbReference type="InterPro" id="IPR007759">
    <property type="entry name" value="Asxl_HARE-HTH"/>
</dbReference>
<dbReference type="GO" id="GO:0042975">
    <property type="term" value="F:peroxisome proliferator activated receptor binding"/>
    <property type="evidence" value="ECO:0007669"/>
    <property type="project" value="TreeGrafter"/>
</dbReference>
<dbReference type="Pfam" id="PF13919">
    <property type="entry name" value="ASXH"/>
    <property type="match status" value="1"/>
</dbReference>
<accession>A0A8C4LZZ3</accession>
<evidence type="ECO:0000256" key="6">
    <source>
        <dbReference type="ARBA" id="ARBA00023163"/>
    </source>
</evidence>
<protein>
    <submittedName>
        <fullName evidence="11">ASXL transcriptional regulator 2</fullName>
    </submittedName>
</protein>
<dbReference type="GO" id="GO:0008270">
    <property type="term" value="F:zinc ion binding"/>
    <property type="evidence" value="ECO:0007669"/>
    <property type="project" value="UniProtKB-KW"/>
</dbReference>
<feature type="region of interest" description="Disordered" evidence="8">
    <location>
        <begin position="340"/>
        <end position="540"/>
    </location>
</feature>
<keyword evidence="6" id="KW-0804">Transcription</keyword>
<dbReference type="AlphaFoldDB" id="A0A8C4LZZ3"/>
<dbReference type="GO" id="GO:0003682">
    <property type="term" value="F:chromatin binding"/>
    <property type="evidence" value="ECO:0007669"/>
    <property type="project" value="TreeGrafter"/>
</dbReference>
<keyword evidence="2" id="KW-0479">Metal-binding</keyword>
<keyword evidence="3" id="KW-0863">Zinc-finger</keyword>
<feature type="compositionally biased region" description="Low complexity" evidence="8">
    <location>
        <begin position="136"/>
        <end position="150"/>
    </location>
</feature>
<feature type="compositionally biased region" description="Low complexity" evidence="8">
    <location>
        <begin position="171"/>
        <end position="185"/>
    </location>
</feature>
<sequence length="604" mass="67416">MREKGRRKKGRTWAEAAKTVLEKYPNTPMSHKEILQVIQREGLKEISGTSPLACLNAMLHTNSRGEEGIFYKVPGRMGVYTLKKDVPDGVKELSEGSEESSDGQSDSQSSENSSSSSDGGSNKEGKKSRWKRKVSSRLSQPSSPQSGCPSPTIPAGKVISPSQKHTKKALKQALKQQQQKKQQQQCRPSMSISSNQHLSLKTVKAASDSVPAKPGQMKRTKCAEIDVETPDSILVNTNLRALINKHTFSVLPGDCQQRLLLLLPEVDRQIGPDGLMKLNGSALNNEFFTSAAQGWKERLSEGEFTPEMQVRIRQEIEKEKKVEPWKEQFFESYYGQSSGLSLEDSKKLTGSPSDSKVKKTPAEQPKSMLPSEASPLSVVPVIPQLESKEEEVPMPSPVRKEEHESQDKVQPSSKSTEPLLSSASNANELSSVLSIKCPKDEDHLEQKPVASAEQESEKENHLTTASNYNKNESQEALVTSPSKSKSPEVEKPIMKPIVEASPQEATMKELPSALVDHSPESLKRKASLTQEESPMSWEKRPRVTENRHHQQPFQVSPQPFLNRVDRIPVRKVPPLKVREWEELKKRHVRSTNLILLHIKSFKFP</sequence>
<evidence type="ECO:0000256" key="7">
    <source>
        <dbReference type="ARBA" id="ARBA00023242"/>
    </source>
</evidence>
<evidence type="ECO:0000256" key="4">
    <source>
        <dbReference type="ARBA" id="ARBA00022833"/>
    </source>
</evidence>
<evidence type="ECO:0000256" key="8">
    <source>
        <dbReference type="SAM" id="MobiDB-lite"/>
    </source>
</evidence>
<keyword evidence="4" id="KW-0862">Zinc</keyword>
<proteinExistence type="predicted"/>
<keyword evidence="12" id="KW-1185">Reference proteome</keyword>
<keyword evidence="5" id="KW-0805">Transcription regulation</keyword>
<name>A0A8C4LZZ3_EQUAS</name>
<evidence type="ECO:0000313" key="11">
    <source>
        <dbReference type="Ensembl" id="ENSEASP00005016723.2"/>
    </source>
</evidence>
<dbReference type="GeneTree" id="ENSGT00520000055578"/>
<feature type="compositionally biased region" description="Basic and acidic residues" evidence="8">
    <location>
        <begin position="398"/>
        <end position="407"/>
    </location>
</feature>
<evidence type="ECO:0000259" key="9">
    <source>
        <dbReference type="PROSITE" id="PS51913"/>
    </source>
</evidence>
<dbReference type="GO" id="GO:0045944">
    <property type="term" value="P:positive regulation of transcription by RNA polymerase II"/>
    <property type="evidence" value="ECO:0007669"/>
    <property type="project" value="TreeGrafter"/>
</dbReference>
<feature type="region of interest" description="Disordered" evidence="8">
    <location>
        <begin position="90"/>
        <end position="196"/>
    </location>
</feature>
<dbReference type="InterPro" id="IPR028020">
    <property type="entry name" value="ASX_DEUBAD_dom"/>
</dbReference>
<evidence type="ECO:0000256" key="1">
    <source>
        <dbReference type="ARBA" id="ARBA00004123"/>
    </source>
</evidence>